<gene>
    <name evidence="2" type="ORF">SBF1_1010008</name>
</gene>
<dbReference type="EMBL" id="OMOF01000004">
    <property type="protein sequence ID" value="SPF31521.1"/>
    <property type="molecule type" value="Genomic_DNA"/>
</dbReference>
<keyword evidence="1" id="KW-1133">Transmembrane helix</keyword>
<keyword evidence="1" id="KW-0812">Transmembrane</keyword>
<organism evidence="2 3">
    <name type="scientific">Candidatus Desulfosporosinus infrequens</name>
    <dbReference type="NCBI Taxonomy" id="2043169"/>
    <lineage>
        <taxon>Bacteria</taxon>
        <taxon>Bacillati</taxon>
        <taxon>Bacillota</taxon>
        <taxon>Clostridia</taxon>
        <taxon>Eubacteriales</taxon>
        <taxon>Desulfitobacteriaceae</taxon>
        <taxon>Desulfosporosinus</taxon>
    </lineage>
</organism>
<dbReference type="Proteomes" id="UP000238916">
    <property type="component" value="Unassembled WGS sequence"/>
</dbReference>
<evidence type="ECO:0000313" key="3">
    <source>
        <dbReference type="Proteomes" id="UP000238916"/>
    </source>
</evidence>
<protein>
    <recommendedName>
        <fullName evidence="4">YeeE/YedE family protein</fullName>
    </recommendedName>
</protein>
<evidence type="ECO:0008006" key="4">
    <source>
        <dbReference type="Google" id="ProtNLM"/>
    </source>
</evidence>
<evidence type="ECO:0000256" key="1">
    <source>
        <dbReference type="SAM" id="Phobius"/>
    </source>
</evidence>
<proteinExistence type="predicted"/>
<dbReference type="AlphaFoldDB" id="A0A2U3JVV4"/>
<reference evidence="3" key="1">
    <citation type="submission" date="2018-02" db="EMBL/GenBank/DDBJ databases">
        <authorList>
            <person name="Hausmann B."/>
        </authorList>
    </citation>
    <scope>NUCLEOTIDE SEQUENCE [LARGE SCALE GENOMIC DNA]</scope>
    <source>
        <strain evidence="3">Peat soil MAG SbF1</strain>
    </source>
</reference>
<evidence type="ECO:0000313" key="2">
    <source>
        <dbReference type="EMBL" id="SPF31521.1"/>
    </source>
</evidence>
<sequence>MDYLIPGLLGFLTGGILFGATYQSVFLKISTIGDYGQKTLEELFHVNHWLFIGLFVLCTGVFYVGSKIAESSKETKKRPLES</sequence>
<accession>A0A2U3JVV4</accession>
<keyword evidence="1" id="KW-0472">Membrane</keyword>
<feature type="transmembrane region" description="Helical" evidence="1">
    <location>
        <begin position="49"/>
        <end position="69"/>
    </location>
</feature>
<feature type="transmembrane region" description="Helical" evidence="1">
    <location>
        <begin position="7"/>
        <end position="29"/>
    </location>
</feature>
<name>A0A2U3JVV4_9FIRM</name>